<name>A0A066UEM4_9PSEU</name>
<feature type="transmembrane region" description="Helical" evidence="1">
    <location>
        <begin position="151"/>
        <end position="171"/>
    </location>
</feature>
<dbReference type="STRING" id="287986.DV20_08685"/>
<sequence>MPMKSEMAWRGARDLGLAVWLGGSLMGAVGLNGTAAHAADRVAAARITSTGWSRWTPVGAGAIALHLVGVAGTLKLRRGHTRLPRFAGRGRVPDPATAIKAVTTVAAMAASTYSYVVGKQIQHAALDGDGVTTEADLDAQRHRRLVRAERGLGWVQWAVPALTAALIAGYAQSEPDRSVRRR</sequence>
<keyword evidence="1" id="KW-0812">Transmembrane</keyword>
<dbReference type="EMBL" id="JMQI01000016">
    <property type="protein sequence ID" value="KDN22599.1"/>
    <property type="molecule type" value="Genomic_DNA"/>
</dbReference>
<organism evidence="2 3">
    <name type="scientific">Amycolatopsis rifamycinica</name>
    <dbReference type="NCBI Taxonomy" id="287986"/>
    <lineage>
        <taxon>Bacteria</taxon>
        <taxon>Bacillati</taxon>
        <taxon>Actinomycetota</taxon>
        <taxon>Actinomycetes</taxon>
        <taxon>Pseudonocardiales</taxon>
        <taxon>Pseudonocardiaceae</taxon>
        <taxon>Amycolatopsis</taxon>
    </lineage>
</organism>
<reference evidence="2 3" key="1">
    <citation type="submission" date="2014-05" db="EMBL/GenBank/DDBJ databases">
        <title>Draft genome sequence of Amycolatopsis rifamycinica DSM 46095.</title>
        <authorList>
            <person name="Lal R."/>
            <person name="Saxena A."/>
            <person name="Kumari R."/>
            <person name="Mukherjee U."/>
            <person name="Singh P."/>
            <person name="Sangwan N."/>
            <person name="Mahato N.K."/>
        </authorList>
    </citation>
    <scope>NUCLEOTIDE SEQUENCE [LARGE SCALE GENOMIC DNA]</scope>
    <source>
        <strain evidence="2 3">DSM 46095</strain>
    </source>
</reference>
<evidence type="ECO:0000313" key="3">
    <source>
        <dbReference type="Proteomes" id="UP000027345"/>
    </source>
</evidence>
<dbReference type="AlphaFoldDB" id="A0A066UEM4"/>
<accession>A0A066UEM4</accession>
<evidence type="ECO:0000313" key="2">
    <source>
        <dbReference type="EMBL" id="KDN22599.1"/>
    </source>
</evidence>
<feature type="transmembrane region" description="Helical" evidence="1">
    <location>
        <begin position="54"/>
        <end position="76"/>
    </location>
</feature>
<evidence type="ECO:0000256" key="1">
    <source>
        <dbReference type="SAM" id="Phobius"/>
    </source>
</evidence>
<evidence type="ECO:0008006" key="4">
    <source>
        <dbReference type="Google" id="ProtNLM"/>
    </source>
</evidence>
<comment type="caution">
    <text evidence="2">The sequence shown here is derived from an EMBL/GenBank/DDBJ whole genome shotgun (WGS) entry which is preliminary data.</text>
</comment>
<proteinExistence type="predicted"/>
<gene>
    <name evidence="2" type="ORF">DV20_08685</name>
</gene>
<dbReference type="Proteomes" id="UP000027345">
    <property type="component" value="Unassembled WGS sequence"/>
</dbReference>
<keyword evidence="1" id="KW-0472">Membrane</keyword>
<keyword evidence="1" id="KW-1133">Transmembrane helix</keyword>
<keyword evidence="3" id="KW-1185">Reference proteome</keyword>
<dbReference type="eggNOG" id="ENOG5032H51">
    <property type="taxonomic scope" value="Bacteria"/>
</dbReference>
<protein>
    <recommendedName>
        <fullName evidence="4">DUF4149 domain-containing protein</fullName>
    </recommendedName>
</protein>